<sequence>MEIFIYFLSFAFLLIYLFLPKIFLIEIKVEKRICITIKFNILGIYVSIFHKKIQVSDYKRDKRFSIVEKGRNIKSKHISTKMTFNLIRIFLLSTVVKIEKIFVRIYCKDAFILSILSASIYSIWGILMSCGQNTNLDCKAFLKEDFFSSILQLNVYVKILPIKLLTGWLKVIKKQRGGVKLGTSN</sequence>
<protein>
    <submittedName>
        <fullName evidence="2">Uncharacterized protein</fullName>
    </submittedName>
</protein>
<feature type="transmembrane region" description="Helical" evidence="1">
    <location>
        <begin position="110"/>
        <end position="127"/>
    </location>
</feature>
<evidence type="ECO:0000313" key="2">
    <source>
        <dbReference type="EMBL" id="BCS81718.1"/>
    </source>
</evidence>
<gene>
    <name evidence="2" type="ORF">CaldiYA01_16780</name>
</gene>
<reference evidence="2 3" key="1">
    <citation type="submission" date="2021-02" db="EMBL/GenBank/DDBJ databases">
        <title>Nitrogen-fixing ability and nitrogen fixation related genes of thermophilic fermentative bacteria in the genus Caldicellulosiruptor.</title>
        <authorList>
            <person name="Chen Y."/>
            <person name="Nishihara A."/>
            <person name="Haruta S."/>
        </authorList>
    </citation>
    <scope>NUCLEOTIDE SEQUENCE [LARGE SCALE GENOMIC DNA]</scope>
    <source>
        <strain evidence="2 3">YA01</strain>
    </source>
</reference>
<feature type="transmembrane region" description="Helical" evidence="1">
    <location>
        <begin position="147"/>
        <end position="166"/>
    </location>
</feature>
<evidence type="ECO:0000256" key="1">
    <source>
        <dbReference type="SAM" id="Phobius"/>
    </source>
</evidence>
<dbReference type="Proteomes" id="UP000663623">
    <property type="component" value="Chromosome"/>
</dbReference>
<evidence type="ECO:0000313" key="3">
    <source>
        <dbReference type="Proteomes" id="UP000663623"/>
    </source>
</evidence>
<dbReference type="EMBL" id="AP024480">
    <property type="protein sequence ID" value="BCS81718.1"/>
    <property type="molecule type" value="Genomic_DNA"/>
</dbReference>
<organism evidence="2 3">
    <name type="scientific">Caldicellulosiruptor diazotrophicus</name>
    <dbReference type="NCBI Taxonomy" id="2806205"/>
    <lineage>
        <taxon>Bacteria</taxon>
        <taxon>Bacillati</taxon>
        <taxon>Bacillota</taxon>
        <taxon>Bacillota incertae sedis</taxon>
        <taxon>Caldicellulosiruptorales</taxon>
        <taxon>Caldicellulosiruptoraceae</taxon>
        <taxon>Caldicellulosiruptor</taxon>
    </lineage>
</organism>
<keyword evidence="1" id="KW-1133">Transmembrane helix</keyword>
<proteinExistence type="predicted"/>
<name>A0ABN6E8E8_9FIRM</name>
<accession>A0ABN6E8E8</accession>
<feature type="transmembrane region" description="Helical" evidence="1">
    <location>
        <begin position="6"/>
        <end position="24"/>
    </location>
</feature>
<keyword evidence="3" id="KW-1185">Reference proteome</keyword>
<keyword evidence="1" id="KW-0472">Membrane</keyword>
<keyword evidence="1" id="KW-0812">Transmembrane</keyword>